<dbReference type="GO" id="GO:0015936">
    <property type="term" value="P:coenzyme A metabolic process"/>
    <property type="evidence" value="ECO:0007669"/>
    <property type="project" value="InterPro"/>
</dbReference>
<accession>A0A2G2Z3G7</accession>
<keyword evidence="2" id="KW-1185">Reference proteome</keyword>
<dbReference type="Gramene" id="PHT76570">
    <property type="protein sequence ID" value="PHT76570"/>
    <property type="gene ID" value="T459_20092"/>
</dbReference>
<protein>
    <submittedName>
        <fullName evidence="1">Uncharacterized protein</fullName>
    </submittedName>
</protein>
<dbReference type="GO" id="GO:0004420">
    <property type="term" value="F:hydroxymethylglutaryl-CoA reductase (NADPH) activity"/>
    <property type="evidence" value="ECO:0007669"/>
    <property type="project" value="InterPro"/>
</dbReference>
<dbReference type="EMBL" id="AYRZ02000007">
    <property type="protein sequence ID" value="PHT76570.1"/>
    <property type="molecule type" value="Genomic_DNA"/>
</dbReference>
<evidence type="ECO:0000313" key="1">
    <source>
        <dbReference type="EMBL" id="PHT76570.1"/>
    </source>
</evidence>
<dbReference type="STRING" id="4072.A0A2G2Z3G7"/>
<sequence>MDEDEDLVKDIFGEIPSHSLESRLGDCYRAASVRREAVHRITGRSLDGLSLDGFDYQSIAGHLISAASGQFMEGARKRKMEL</sequence>
<organism evidence="1 2">
    <name type="scientific">Capsicum annuum</name>
    <name type="common">Capsicum pepper</name>
    <dbReference type="NCBI Taxonomy" id="4072"/>
    <lineage>
        <taxon>Eukaryota</taxon>
        <taxon>Viridiplantae</taxon>
        <taxon>Streptophyta</taxon>
        <taxon>Embryophyta</taxon>
        <taxon>Tracheophyta</taxon>
        <taxon>Spermatophyta</taxon>
        <taxon>Magnoliopsida</taxon>
        <taxon>eudicotyledons</taxon>
        <taxon>Gunneridae</taxon>
        <taxon>Pentapetalae</taxon>
        <taxon>asterids</taxon>
        <taxon>lamiids</taxon>
        <taxon>Solanales</taxon>
        <taxon>Solanaceae</taxon>
        <taxon>Solanoideae</taxon>
        <taxon>Capsiceae</taxon>
        <taxon>Capsicum</taxon>
    </lineage>
</organism>
<evidence type="ECO:0000313" key="2">
    <source>
        <dbReference type="Proteomes" id="UP000222542"/>
    </source>
</evidence>
<proteinExistence type="predicted"/>
<dbReference type="Proteomes" id="UP000222542">
    <property type="component" value="Unassembled WGS sequence"/>
</dbReference>
<name>A0A2G2Z3G7_CAPAN</name>
<reference evidence="1 2" key="1">
    <citation type="journal article" date="2014" name="Nat. Genet.">
        <title>Genome sequence of the hot pepper provides insights into the evolution of pungency in Capsicum species.</title>
        <authorList>
            <person name="Kim S."/>
            <person name="Park M."/>
            <person name="Yeom S.I."/>
            <person name="Kim Y.M."/>
            <person name="Lee J.M."/>
            <person name="Lee H.A."/>
            <person name="Seo E."/>
            <person name="Choi J."/>
            <person name="Cheong K."/>
            <person name="Kim K.T."/>
            <person name="Jung K."/>
            <person name="Lee G.W."/>
            <person name="Oh S.K."/>
            <person name="Bae C."/>
            <person name="Kim S.B."/>
            <person name="Lee H.Y."/>
            <person name="Kim S.Y."/>
            <person name="Kim M.S."/>
            <person name="Kang B.C."/>
            <person name="Jo Y.D."/>
            <person name="Yang H.B."/>
            <person name="Jeong H.J."/>
            <person name="Kang W.H."/>
            <person name="Kwon J.K."/>
            <person name="Shin C."/>
            <person name="Lim J.Y."/>
            <person name="Park J.H."/>
            <person name="Huh J.H."/>
            <person name="Kim J.S."/>
            <person name="Kim B.D."/>
            <person name="Cohen O."/>
            <person name="Paran I."/>
            <person name="Suh M.C."/>
            <person name="Lee S.B."/>
            <person name="Kim Y.K."/>
            <person name="Shin Y."/>
            <person name="Noh S.J."/>
            <person name="Park J."/>
            <person name="Seo Y.S."/>
            <person name="Kwon S.Y."/>
            <person name="Kim H.A."/>
            <person name="Park J.M."/>
            <person name="Kim H.J."/>
            <person name="Choi S.B."/>
            <person name="Bosland P.W."/>
            <person name="Reeves G."/>
            <person name="Jo S.H."/>
            <person name="Lee B.W."/>
            <person name="Cho H.T."/>
            <person name="Choi H.S."/>
            <person name="Lee M.S."/>
            <person name="Yu Y."/>
            <person name="Do Choi Y."/>
            <person name="Park B.S."/>
            <person name="van Deynze A."/>
            <person name="Ashrafi H."/>
            <person name="Hill T."/>
            <person name="Kim W.T."/>
            <person name="Pai H.S."/>
            <person name="Ahn H.K."/>
            <person name="Yeam I."/>
            <person name="Giovannoni J.J."/>
            <person name="Rose J.K."/>
            <person name="Sorensen I."/>
            <person name="Lee S.J."/>
            <person name="Kim R.W."/>
            <person name="Choi I.Y."/>
            <person name="Choi B.S."/>
            <person name="Lim J.S."/>
            <person name="Lee Y.H."/>
            <person name="Choi D."/>
        </authorList>
    </citation>
    <scope>NUCLEOTIDE SEQUENCE [LARGE SCALE GENOMIC DNA]</scope>
    <source>
        <strain evidence="2">cv. CM334</strain>
    </source>
</reference>
<dbReference type="PANTHER" id="PTHR10572">
    <property type="entry name" value="3-HYDROXY-3-METHYLGLUTARYL-COENZYME A REDUCTASE"/>
    <property type="match status" value="1"/>
</dbReference>
<gene>
    <name evidence="1" type="ORF">T459_20092</name>
</gene>
<dbReference type="AlphaFoldDB" id="A0A2G2Z3G7"/>
<dbReference type="PANTHER" id="PTHR10572:SF53">
    <property type="entry name" value="3-HYDROXY-3-METHYLGLUTARYL COENZYME A REDUCTASE"/>
    <property type="match status" value="1"/>
</dbReference>
<dbReference type="PROSITE" id="PS50065">
    <property type="entry name" value="HMG_COA_REDUCTASE_4"/>
    <property type="match status" value="1"/>
</dbReference>
<comment type="caution">
    <text evidence="1">The sequence shown here is derived from an EMBL/GenBank/DDBJ whole genome shotgun (WGS) entry which is preliminary data.</text>
</comment>
<dbReference type="Gene3D" id="1.10.3270.10">
    <property type="entry name" value="HMGR, N-terminal domain"/>
    <property type="match status" value="1"/>
</dbReference>
<dbReference type="InterPro" id="IPR023282">
    <property type="entry name" value="HMG_CoA_Rdtase_N"/>
</dbReference>
<dbReference type="InterPro" id="IPR002202">
    <property type="entry name" value="HMG_CoA_Rdtase"/>
</dbReference>
<reference evidence="1 2" key="2">
    <citation type="journal article" date="2017" name="Genome Biol.">
        <title>New reference genome sequences of hot pepper reveal the massive evolution of plant disease-resistance genes by retroduplication.</title>
        <authorList>
            <person name="Kim S."/>
            <person name="Park J."/>
            <person name="Yeom S.I."/>
            <person name="Kim Y.M."/>
            <person name="Seo E."/>
            <person name="Kim K.T."/>
            <person name="Kim M.S."/>
            <person name="Lee J.M."/>
            <person name="Cheong K."/>
            <person name="Shin H.S."/>
            <person name="Kim S.B."/>
            <person name="Han K."/>
            <person name="Lee J."/>
            <person name="Park M."/>
            <person name="Lee H.A."/>
            <person name="Lee H.Y."/>
            <person name="Lee Y."/>
            <person name="Oh S."/>
            <person name="Lee J.H."/>
            <person name="Choi E."/>
            <person name="Choi E."/>
            <person name="Lee S.E."/>
            <person name="Jeon J."/>
            <person name="Kim H."/>
            <person name="Choi G."/>
            <person name="Song H."/>
            <person name="Lee J."/>
            <person name="Lee S.C."/>
            <person name="Kwon J.K."/>
            <person name="Lee H.Y."/>
            <person name="Koo N."/>
            <person name="Hong Y."/>
            <person name="Kim R.W."/>
            <person name="Kang W.H."/>
            <person name="Huh J.H."/>
            <person name="Kang B.C."/>
            <person name="Yang T.J."/>
            <person name="Lee Y.H."/>
            <person name="Bennetzen J.L."/>
            <person name="Choi D."/>
        </authorList>
    </citation>
    <scope>NUCLEOTIDE SEQUENCE [LARGE SCALE GENOMIC DNA]</scope>
    <source>
        <strain evidence="2">cv. CM334</strain>
    </source>
</reference>